<dbReference type="SUPFAM" id="SSF56436">
    <property type="entry name" value="C-type lectin-like"/>
    <property type="match status" value="1"/>
</dbReference>
<accession>A0A2G5TZ14</accession>
<dbReference type="PANTHER" id="PTHR47629">
    <property type="entry name" value="C-TYPE LECTIN-RELATED"/>
    <property type="match status" value="1"/>
</dbReference>
<reference evidence="3" key="1">
    <citation type="submission" date="2017-10" db="EMBL/GenBank/DDBJ databases">
        <title>Rapid genome shrinkage in a self-fertile nematode reveals novel sperm competition proteins.</title>
        <authorList>
            <person name="Yin D."/>
            <person name="Schwarz E.M."/>
            <person name="Thomas C.G."/>
            <person name="Felde R.L."/>
            <person name="Korf I.F."/>
            <person name="Cutter A.D."/>
            <person name="Schartner C.M."/>
            <person name="Ralston E.J."/>
            <person name="Meyer B.J."/>
            <person name="Haag E.S."/>
        </authorList>
    </citation>
    <scope>NUCLEOTIDE SEQUENCE [LARGE SCALE GENOMIC DNA]</scope>
    <source>
        <strain evidence="3">JU1422</strain>
    </source>
</reference>
<evidence type="ECO:0000313" key="2">
    <source>
        <dbReference type="EMBL" id="PIC32560.1"/>
    </source>
</evidence>
<feature type="domain" description="PAN-3" evidence="1">
    <location>
        <begin position="1"/>
        <end position="114"/>
    </location>
</feature>
<dbReference type="OrthoDB" id="5802185at2759"/>
<dbReference type="SMART" id="SM00605">
    <property type="entry name" value="CW"/>
    <property type="match status" value="1"/>
</dbReference>
<evidence type="ECO:0000259" key="1">
    <source>
        <dbReference type="SMART" id="SM00605"/>
    </source>
</evidence>
<dbReference type="PANTHER" id="PTHR47629:SF7">
    <property type="entry name" value="PAN-3 DOMAIN-CONTAINING PROTEIN"/>
    <property type="match status" value="1"/>
</dbReference>
<dbReference type="InterPro" id="IPR006583">
    <property type="entry name" value="PAN-3_domain"/>
</dbReference>
<sequence>MLLFWGYPTSENYCTLDTTSGTFQDCLNLCLGKGNCMLAYGSDGNCNLCDIYATSSITQTTASNGIQIGVKVDTLKRCPVDLKDVQYTKTDTLDSYTLSYSDPTWTISYDKKCIDDSWKMFIRPQGGACLKVFKKPGLNQSDSGTLCKENGAGYELSGMQSKLEWSYIMESARALIGSVPTRDYTTVWLGGTMRPYCYPDNRPSNCTGIQAFENFPYQDNFDAYVFTPGSPNFTRPYPGQEYYNACLQLNLKQNKEAWDGKVTNVMCQFSCNGGTAICAVAYACVGLAT</sequence>
<dbReference type="Pfam" id="PF08277">
    <property type="entry name" value="PAN_3"/>
    <property type="match status" value="1"/>
</dbReference>
<dbReference type="AlphaFoldDB" id="A0A2G5TZ14"/>
<gene>
    <name evidence="2" type="primary">Cnig_chr_IV.g12842</name>
    <name evidence="2" type="ORF">B9Z55_012842</name>
</gene>
<comment type="caution">
    <text evidence="2">The sequence shown here is derived from an EMBL/GenBank/DDBJ whole genome shotgun (WGS) entry which is preliminary data.</text>
</comment>
<name>A0A2G5TZ14_9PELO</name>
<keyword evidence="3" id="KW-1185">Reference proteome</keyword>
<proteinExistence type="predicted"/>
<evidence type="ECO:0000313" key="3">
    <source>
        <dbReference type="Proteomes" id="UP000230233"/>
    </source>
</evidence>
<organism evidence="2 3">
    <name type="scientific">Caenorhabditis nigoni</name>
    <dbReference type="NCBI Taxonomy" id="1611254"/>
    <lineage>
        <taxon>Eukaryota</taxon>
        <taxon>Metazoa</taxon>
        <taxon>Ecdysozoa</taxon>
        <taxon>Nematoda</taxon>
        <taxon>Chromadorea</taxon>
        <taxon>Rhabditida</taxon>
        <taxon>Rhabditina</taxon>
        <taxon>Rhabditomorpha</taxon>
        <taxon>Rhabditoidea</taxon>
        <taxon>Rhabditidae</taxon>
        <taxon>Peloderinae</taxon>
        <taxon>Caenorhabditis</taxon>
    </lineage>
</organism>
<protein>
    <recommendedName>
        <fullName evidence="1">PAN-3 domain-containing protein</fullName>
    </recommendedName>
</protein>
<dbReference type="InterPro" id="IPR016187">
    <property type="entry name" value="CTDL_fold"/>
</dbReference>
<dbReference type="EMBL" id="PDUG01000004">
    <property type="protein sequence ID" value="PIC32560.1"/>
    <property type="molecule type" value="Genomic_DNA"/>
</dbReference>
<dbReference type="Proteomes" id="UP000230233">
    <property type="component" value="Chromosome IV"/>
</dbReference>